<keyword evidence="3" id="KW-1185">Reference proteome</keyword>
<dbReference type="Proteomes" id="UP000257127">
    <property type="component" value="Unassembled WGS sequence"/>
</dbReference>
<proteinExistence type="predicted"/>
<feature type="transmembrane region" description="Helical" evidence="1">
    <location>
        <begin position="20"/>
        <end position="37"/>
    </location>
</feature>
<keyword evidence="1" id="KW-1133">Transmembrane helix</keyword>
<evidence type="ECO:0000256" key="1">
    <source>
        <dbReference type="SAM" id="Phobius"/>
    </source>
</evidence>
<organism evidence="2 3">
    <name type="scientific">Brumimicrobium aurantiacum</name>
    <dbReference type="NCBI Taxonomy" id="1737063"/>
    <lineage>
        <taxon>Bacteria</taxon>
        <taxon>Pseudomonadati</taxon>
        <taxon>Bacteroidota</taxon>
        <taxon>Flavobacteriia</taxon>
        <taxon>Flavobacteriales</taxon>
        <taxon>Crocinitomicaceae</taxon>
        <taxon>Brumimicrobium</taxon>
    </lineage>
</organism>
<evidence type="ECO:0000313" key="3">
    <source>
        <dbReference type="Proteomes" id="UP000257127"/>
    </source>
</evidence>
<reference evidence="2 3" key="1">
    <citation type="submission" date="2018-08" db="EMBL/GenBank/DDBJ databases">
        <title>The draft genome squence of Brumimicrobium sp. N62.</title>
        <authorList>
            <person name="Du Z.-J."/>
            <person name="Luo H.-R."/>
        </authorList>
    </citation>
    <scope>NUCLEOTIDE SEQUENCE [LARGE SCALE GENOMIC DNA]</scope>
    <source>
        <strain evidence="2 3">N62</strain>
    </source>
</reference>
<evidence type="ECO:0000313" key="2">
    <source>
        <dbReference type="EMBL" id="RFC54634.1"/>
    </source>
</evidence>
<dbReference type="EMBL" id="QURB01000003">
    <property type="protein sequence ID" value="RFC54634.1"/>
    <property type="molecule type" value="Genomic_DNA"/>
</dbReference>
<protein>
    <submittedName>
        <fullName evidence="2">Uncharacterized protein</fullName>
    </submittedName>
</protein>
<dbReference type="AlphaFoldDB" id="A0A3E1EYL2"/>
<keyword evidence="1" id="KW-0812">Transmembrane</keyword>
<name>A0A3E1EYL2_9FLAO</name>
<sequence length="91" mass="11010">MTVHPRNKHLLSKLCERRVIHYIFFVLKISCPIYKVYPKQKRMPLLPLTQKKTLFSFLTLLINKNYSAIGVRFFEGIMMKWKEASFNYQFH</sequence>
<keyword evidence="1" id="KW-0472">Membrane</keyword>
<accession>A0A3E1EYL2</accession>
<gene>
    <name evidence="2" type="ORF">DXU93_06500</name>
</gene>
<comment type="caution">
    <text evidence="2">The sequence shown here is derived from an EMBL/GenBank/DDBJ whole genome shotgun (WGS) entry which is preliminary data.</text>
</comment>